<organism evidence="1">
    <name type="scientific">Ovis aries</name>
    <name type="common">Sheep</name>
    <dbReference type="NCBI Taxonomy" id="9940"/>
    <lineage>
        <taxon>Eukaryota</taxon>
        <taxon>Metazoa</taxon>
        <taxon>Chordata</taxon>
        <taxon>Craniata</taxon>
        <taxon>Vertebrata</taxon>
        <taxon>Euteleostomi</taxon>
        <taxon>Mammalia</taxon>
        <taxon>Eutheria</taxon>
        <taxon>Laurasiatheria</taxon>
        <taxon>Artiodactyla</taxon>
        <taxon>Ruminantia</taxon>
        <taxon>Pecora</taxon>
        <taxon>Bovidae</taxon>
        <taxon>Caprinae</taxon>
        <taxon>Ovis</taxon>
    </lineage>
</organism>
<protein>
    <submittedName>
        <fullName evidence="1">Uncharacterized protein</fullName>
    </submittedName>
</protein>
<sequence length="150" mass="17117">MAKELEFQIQRQSFSEYSRPISFRMDSLDLLAVQGMLKSLLQHQSSKASIFQYSSFFIVQLSHPYVTTGKTIALTRWTFVDKIMSLLLNMQSSLVITFLPRSKCLLISWQQSSSAVILEPRKIKSVIVSVICHEVMGLGAVMFVFLNVEF</sequence>
<accession>A0AC11ESD7</accession>
<evidence type="ECO:0000313" key="1">
    <source>
        <dbReference type="Ensembl" id="ENSOARP00020062321.1"/>
    </source>
</evidence>
<reference evidence="1" key="3">
    <citation type="submission" date="2025-09" db="UniProtKB">
        <authorList>
            <consortium name="Ensembl"/>
        </authorList>
    </citation>
    <scope>IDENTIFICATION</scope>
</reference>
<reference evidence="1" key="2">
    <citation type="submission" date="2025-08" db="UniProtKB">
        <authorList>
            <consortium name="Ensembl"/>
        </authorList>
    </citation>
    <scope>IDENTIFICATION</scope>
</reference>
<proteinExistence type="predicted"/>
<dbReference type="Ensembl" id="ENSOART00020078426.1">
    <property type="protein sequence ID" value="ENSOARP00020062321.1"/>
    <property type="gene ID" value="ENSOARG00020039299.1"/>
</dbReference>
<reference evidence="1" key="1">
    <citation type="submission" date="2020-11" db="EMBL/GenBank/DDBJ databases">
        <authorList>
            <person name="Davenport K.M."/>
            <person name="Bickhart D.M."/>
            <person name="Smith T.P.L."/>
            <person name="Murdoch B.M."/>
            <person name="Rosen B.D."/>
        </authorList>
    </citation>
    <scope>NUCLEOTIDE SEQUENCE [LARGE SCALE GENOMIC DNA]</scope>
    <source>
        <strain evidence="1">OAR_USU_Benz2616</strain>
    </source>
</reference>
<name>A0AC11ESD7_SHEEP</name>